<keyword evidence="2" id="KW-0472">Membrane</keyword>
<evidence type="ECO:0000313" key="4">
    <source>
        <dbReference type="Proteomes" id="UP000001876"/>
    </source>
</evidence>
<dbReference type="EMBL" id="GG663748">
    <property type="protein sequence ID" value="EEH52582.1"/>
    <property type="molecule type" value="Genomic_DNA"/>
</dbReference>
<dbReference type="OrthoDB" id="669460at2759"/>
<dbReference type="RefSeq" id="XP_003063446.1">
    <property type="nucleotide sequence ID" value="XM_003063400.1"/>
</dbReference>
<dbReference type="PANTHER" id="PTHR33876:SF4">
    <property type="entry name" value="CHLOROPLAST PROTEIN FOR GROWTH AND FERTILITY 2"/>
    <property type="match status" value="1"/>
</dbReference>
<sequence length="374" mass="38174">MAGGASLEGADAEHLIAFGLVMGALHVLMGADHLIALAVVTSPDVDDTARIRTGFGGEEDPTTSAEHTTRDVESSSSSSSGVGTPPTPPPPSISGAVSTTTTTRRHALKSFLLGLRWGFGHSLGLALVCVVFFATKRAANLDAIGDVADKLVGASMIVLGVWALYALHRWRERRLREAAHVADDDATGVGDAGIHRPFPPVAAARPEGDGFHGFHGDGAVRRTDLDLTRGPSLLGALVLEAGSAEHAAAHDLHLPHGKAATYLIAFLCASTLAMAAFAAGFGALTQRAVLAAAKEDEEEEGAKEAAAGAEEGCGDGGDGGASTSPPPPPPPRVSRATDRATRIAMGLNLFAGCLAIAIGVTWITLSSLGLLGDL</sequence>
<dbReference type="Proteomes" id="UP000001876">
    <property type="component" value="Unassembled WGS sequence"/>
</dbReference>
<reference evidence="3 4" key="1">
    <citation type="journal article" date="2009" name="Science">
        <title>Green evolution and dynamic adaptations revealed by genomes of the marine picoeukaryotes Micromonas.</title>
        <authorList>
            <person name="Worden A.Z."/>
            <person name="Lee J.H."/>
            <person name="Mock T."/>
            <person name="Rouze P."/>
            <person name="Simmons M.P."/>
            <person name="Aerts A.L."/>
            <person name="Allen A.E."/>
            <person name="Cuvelier M.L."/>
            <person name="Derelle E."/>
            <person name="Everett M.V."/>
            <person name="Foulon E."/>
            <person name="Grimwood J."/>
            <person name="Gundlach H."/>
            <person name="Henrissat B."/>
            <person name="Napoli C."/>
            <person name="McDonald S.M."/>
            <person name="Parker M.S."/>
            <person name="Rombauts S."/>
            <person name="Salamov A."/>
            <person name="Von Dassow P."/>
            <person name="Badger J.H."/>
            <person name="Coutinho P.M."/>
            <person name="Demir E."/>
            <person name="Dubchak I."/>
            <person name="Gentemann C."/>
            <person name="Eikrem W."/>
            <person name="Gready J.E."/>
            <person name="John U."/>
            <person name="Lanier W."/>
            <person name="Lindquist E.A."/>
            <person name="Lucas S."/>
            <person name="Mayer K.F."/>
            <person name="Moreau H."/>
            <person name="Not F."/>
            <person name="Otillar R."/>
            <person name="Panaud O."/>
            <person name="Pangilinan J."/>
            <person name="Paulsen I."/>
            <person name="Piegu B."/>
            <person name="Poliakov A."/>
            <person name="Robbens S."/>
            <person name="Schmutz J."/>
            <person name="Toulza E."/>
            <person name="Wyss T."/>
            <person name="Zelensky A."/>
            <person name="Zhou K."/>
            <person name="Armbrust E.V."/>
            <person name="Bhattacharya D."/>
            <person name="Goodenough U.W."/>
            <person name="Van de Peer Y."/>
            <person name="Grigoriev I.V."/>
        </authorList>
    </citation>
    <scope>NUCLEOTIDE SEQUENCE [LARGE SCALE GENOMIC DNA]</scope>
    <source>
        <strain evidence="3 4">CCMP1545</strain>
    </source>
</reference>
<keyword evidence="2" id="KW-1133">Transmembrane helix</keyword>
<feature type="transmembrane region" description="Helical" evidence="2">
    <location>
        <begin position="349"/>
        <end position="371"/>
    </location>
</feature>
<dbReference type="STRING" id="564608.C1N5Y9"/>
<keyword evidence="2" id="KW-0812">Transmembrane</keyword>
<evidence type="ECO:0000256" key="2">
    <source>
        <dbReference type="SAM" id="Phobius"/>
    </source>
</evidence>
<feature type="transmembrane region" description="Helical" evidence="2">
    <location>
        <begin position="147"/>
        <end position="167"/>
    </location>
</feature>
<feature type="compositionally biased region" description="Low complexity" evidence="1">
    <location>
        <begin position="74"/>
        <end position="84"/>
    </location>
</feature>
<dbReference type="GeneID" id="9688885"/>
<protein>
    <submittedName>
        <fullName evidence="3">Predicted protein</fullName>
    </submittedName>
</protein>
<feature type="transmembrane region" description="Helical" evidence="2">
    <location>
        <begin position="262"/>
        <end position="284"/>
    </location>
</feature>
<dbReference type="KEGG" id="mpp:MICPUCDRAFT_42738"/>
<feature type="transmembrane region" description="Helical" evidence="2">
    <location>
        <begin position="15"/>
        <end position="40"/>
    </location>
</feature>
<dbReference type="PANTHER" id="PTHR33876">
    <property type="entry name" value="UNNAMED PRODUCT"/>
    <property type="match status" value="1"/>
</dbReference>
<gene>
    <name evidence="3" type="ORF">MICPUCDRAFT_42738</name>
</gene>
<feature type="transmembrane region" description="Helical" evidence="2">
    <location>
        <begin position="114"/>
        <end position="135"/>
    </location>
</feature>
<evidence type="ECO:0000313" key="3">
    <source>
        <dbReference type="EMBL" id="EEH52582.1"/>
    </source>
</evidence>
<proteinExistence type="predicted"/>
<organism evidence="4">
    <name type="scientific">Micromonas pusilla (strain CCMP1545)</name>
    <name type="common">Picoplanktonic green alga</name>
    <dbReference type="NCBI Taxonomy" id="564608"/>
    <lineage>
        <taxon>Eukaryota</taxon>
        <taxon>Viridiplantae</taxon>
        <taxon>Chlorophyta</taxon>
        <taxon>Mamiellophyceae</taxon>
        <taxon>Mamiellales</taxon>
        <taxon>Mamiellaceae</taxon>
        <taxon>Micromonas</taxon>
    </lineage>
</organism>
<name>C1N5Y9_MICPC</name>
<evidence type="ECO:0000256" key="1">
    <source>
        <dbReference type="SAM" id="MobiDB-lite"/>
    </source>
</evidence>
<feature type="region of interest" description="Disordered" evidence="1">
    <location>
        <begin position="295"/>
        <end position="336"/>
    </location>
</feature>
<dbReference type="AlphaFoldDB" id="C1N5Y9"/>
<dbReference type="InterPro" id="IPR052776">
    <property type="entry name" value="Chloro_ReproSupport/MetalTrans"/>
</dbReference>
<keyword evidence="4" id="KW-1185">Reference proteome</keyword>
<feature type="region of interest" description="Disordered" evidence="1">
    <location>
        <begin position="50"/>
        <end position="99"/>
    </location>
</feature>
<accession>C1N5Y9</accession>